<evidence type="ECO:0000313" key="1">
    <source>
        <dbReference type="EMBL" id="CAE8583243.1"/>
    </source>
</evidence>
<accession>A0A813DAN9</accession>
<feature type="non-terminal residue" evidence="1">
    <location>
        <position position="1"/>
    </location>
</feature>
<sequence>VQSRDGALSGRSELQGISSVEASIEGSKLSLRQIDGEGQVLTCHCEVSPDLLSMSNGRWQSEALPSHCGSFTGKRVGSAPLVDSENLIWDNFAALVCELDKIHQRSAGLDAEALATLQTLARDMAAE</sequence>
<keyword evidence="2" id="KW-1185">Reference proteome</keyword>
<dbReference type="Proteomes" id="UP000654075">
    <property type="component" value="Unassembled WGS sequence"/>
</dbReference>
<evidence type="ECO:0000313" key="2">
    <source>
        <dbReference type="Proteomes" id="UP000654075"/>
    </source>
</evidence>
<dbReference type="AlphaFoldDB" id="A0A813DAN9"/>
<dbReference type="EMBL" id="CAJNNV010000651">
    <property type="protein sequence ID" value="CAE8583243.1"/>
    <property type="molecule type" value="Genomic_DNA"/>
</dbReference>
<comment type="caution">
    <text evidence="1">The sequence shown here is derived from an EMBL/GenBank/DDBJ whole genome shotgun (WGS) entry which is preliminary data.</text>
</comment>
<reference evidence="1" key="1">
    <citation type="submission" date="2021-02" db="EMBL/GenBank/DDBJ databases">
        <authorList>
            <person name="Dougan E. K."/>
            <person name="Rhodes N."/>
            <person name="Thang M."/>
            <person name="Chan C."/>
        </authorList>
    </citation>
    <scope>NUCLEOTIDE SEQUENCE</scope>
</reference>
<gene>
    <name evidence="1" type="ORF">PGLA1383_LOCUS2229</name>
</gene>
<organism evidence="1 2">
    <name type="scientific">Polarella glacialis</name>
    <name type="common">Dinoflagellate</name>
    <dbReference type="NCBI Taxonomy" id="89957"/>
    <lineage>
        <taxon>Eukaryota</taxon>
        <taxon>Sar</taxon>
        <taxon>Alveolata</taxon>
        <taxon>Dinophyceae</taxon>
        <taxon>Suessiales</taxon>
        <taxon>Suessiaceae</taxon>
        <taxon>Polarella</taxon>
    </lineage>
</organism>
<protein>
    <submittedName>
        <fullName evidence="1">Uncharacterized protein</fullName>
    </submittedName>
</protein>
<proteinExistence type="predicted"/>
<name>A0A813DAN9_POLGL</name>
<feature type="non-terminal residue" evidence="1">
    <location>
        <position position="127"/>
    </location>
</feature>